<keyword evidence="3" id="KW-0934">Plastid</keyword>
<feature type="domain" description="Group II intron maturase-specific" evidence="2">
    <location>
        <begin position="1068"/>
        <end position="1142"/>
    </location>
</feature>
<protein>
    <submittedName>
        <fullName evidence="3">Group II intron maturase-specific domain protein</fullName>
    </submittedName>
</protein>
<dbReference type="Pfam" id="PF08388">
    <property type="entry name" value="GIIM"/>
    <property type="match status" value="1"/>
</dbReference>
<evidence type="ECO:0000259" key="2">
    <source>
        <dbReference type="Pfam" id="PF08388"/>
    </source>
</evidence>
<geneLocation type="plastid" evidence="3"/>
<accession>A0A8E5I4S0</accession>
<sequence length="1252" mass="153864">MVTLMKEYLSLLQCLLYKAQKRQKRKQILKLQRILYKSQSMVFFILRNKNLKNNERKKVINFLSEPIFQKFLKMCLLKKQIQICYFLNSQLSSRKKLINLKSSFYNFSALFLESKKKQLFSINFISGHQNLKLSYLSFNNNSINWNLNFLRHLKFEFLSLFTYSILLLFLSTHNFLLFDVNNKNKQLFVKKSNIGSLQLGMKSSSFNYQTFYNVYFHHHNYYLDSEKIQYQNSFYFHLLSNRKQIFFFNYKQKKIYIKITRFRENFVLNYKNRIYKYTNFCYYSMILNNPFFRQNSCFFSLKLVNNSFFNHFNKIEFFDIQLNNFQKQLLFFLLEPIWEACFEIASYSNRRGRSLYDVIEFFRFHLKKQPMYLFKIYFNFFNTIIYKNKEKKKNLKSNFIFKKKSVVFDKFYSVYNKIKIDSLFFNFIENIIFYGIQKKYQNYYLRTKQQIVLYQILKIIKQNNKKNDIYFYKIFYNKFFFILTIQNTIQKKVEKRKVINIFFIINYKKFIIEYCKNSHFNKSKNDYNNVRHHSVLNLKLETYFINNFLIFSLNSFFKEKINNLKNRLFSIELKKQQFSFYLQKLVSTFFPRNTNLSKIKGISFSIIYKDSNFFVSKNSFLFFFIKKNKKLFLDLLNQWNKENYNFLKKNNNNTLLLKKLQCQINTIHRNPLAPTFIISKKIYSAQLNFITLLKINLSFIYGYFNSLNLFLNLDSFNTFTFLLLRKNIYFYGTLVKQNSSFKNIPFFLLMYYCNLYVKFFSFFTYSFKMNFILFILEKNDVKLIWNSFIKYKDQIFYFNSNYIFLKSFQTILKKCIILNKIMLFLYMENNEKSNISPVLHLMLYSKSFLLTDSLICYVKLFLNIIILKKLYLKRVLHNKFNFKKSPLLSTLWSIKFFFIKEKHTFLIYKKKINGFDFFNFFLFHSNKKTCISNLLFFWQFSFLKSLKNFKYIKSFINYFKIYEFIIQNDKIFKNKQINQIMRFLFFQYLFFQYNYFIFSEYNNFLEQLINFSFKNKFINLHLFKFIFCKIIKNRSTLIFYKKLIQQQTLKIDFDFSIKPSKDHIGRHLFKICNIVKKSHNKTQEYIILKLSKNIKNWCYYYQIITPTILFKYLDYLTLQILWRWACKRHYQKSKRLIKMKYFYKFNFISTTLNNFSLKKKFVTIFLKNNKIVFASQRNLFINLDLKNNQTILFKKIPDKKETFSNINKINKKKFICLPNHSDIILIKHKLLQNDRSPFDGDFIYWISRNFYD</sequence>
<organism evidence="3">
    <name type="scientific">Oedogonium capilliforme</name>
    <dbReference type="NCBI Taxonomy" id="2831087"/>
    <lineage>
        <taxon>Eukaryota</taxon>
        <taxon>Viridiplantae</taxon>
        <taxon>Chlorophyta</taxon>
        <taxon>core chlorophytes</taxon>
        <taxon>Chlorophyceae</taxon>
        <taxon>OCC clade</taxon>
        <taxon>Oedogoniales</taxon>
        <taxon>Oedogoniaceae</taxon>
        <taxon>Oedogonium</taxon>
    </lineage>
</organism>
<dbReference type="AlphaFoldDB" id="A0A8E5I4S0"/>
<keyword evidence="1" id="KW-1133">Transmembrane helix</keyword>
<dbReference type="InterPro" id="IPR013597">
    <property type="entry name" value="Mat_intron_G2"/>
</dbReference>
<feature type="transmembrane region" description="Helical" evidence="1">
    <location>
        <begin position="744"/>
        <end position="765"/>
    </location>
</feature>
<proteinExistence type="predicted"/>
<reference evidence="3" key="1">
    <citation type="submission" date="2020-11" db="EMBL/GenBank/DDBJ databases">
        <authorList>
            <person name="Qian X."/>
        </authorList>
    </citation>
    <scope>NUCLEOTIDE SEQUENCE</scope>
    <source>
        <strain evidence="3">269-2_chl</strain>
    </source>
</reference>
<keyword evidence="1" id="KW-0472">Membrane</keyword>
<gene>
    <name evidence="3" type="primary">orf1252</name>
</gene>
<keyword evidence="1" id="KW-0812">Transmembrane</keyword>
<name>A0A8E5I4S0_9CHLO</name>
<evidence type="ECO:0000256" key="1">
    <source>
        <dbReference type="SAM" id="Phobius"/>
    </source>
</evidence>
<dbReference type="EMBL" id="MW250874">
    <property type="protein sequence ID" value="QUO99091.1"/>
    <property type="molecule type" value="Genomic_DNA"/>
</dbReference>
<evidence type="ECO:0000313" key="3">
    <source>
        <dbReference type="EMBL" id="QUO99091.1"/>
    </source>
</evidence>